<dbReference type="PANTHER" id="PTHR32071">
    <property type="entry name" value="TRANSCRIPTIONAL REGULATORY PROTEIN"/>
    <property type="match status" value="1"/>
</dbReference>
<evidence type="ECO:0000313" key="10">
    <source>
        <dbReference type="EMBL" id="MDT7041965.1"/>
    </source>
</evidence>
<keyword evidence="2" id="KW-0067">ATP-binding</keyword>
<keyword evidence="11" id="KW-1185">Reference proteome</keyword>
<dbReference type="InterPro" id="IPR011006">
    <property type="entry name" value="CheY-like_superfamily"/>
</dbReference>
<dbReference type="PROSITE" id="PS00688">
    <property type="entry name" value="SIGMA54_INTERACT_3"/>
    <property type="match status" value="1"/>
</dbReference>
<dbReference type="SMART" id="SM00382">
    <property type="entry name" value="AAA"/>
    <property type="match status" value="1"/>
</dbReference>
<accession>A0ABU3K6B6</accession>
<dbReference type="Pfam" id="PF00158">
    <property type="entry name" value="Sigma54_activat"/>
    <property type="match status" value="1"/>
</dbReference>
<dbReference type="Gene3D" id="3.40.50.2300">
    <property type="match status" value="1"/>
</dbReference>
<dbReference type="PROSITE" id="PS50045">
    <property type="entry name" value="SIGMA54_INTERACT_4"/>
    <property type="match status" value="1"/>
</dbReference>
<feature type="domain" description="Sigma-54 factor interaction" evidence="8">
    <location>
        <begin position="170"/>
        <end position="399"/>
    </location>
</feature>
<dbReference type="NCBIfam" id="TIGR02915">
    <property type="entry name" value="PEP_resp_reg"/>
    <property type="match status" value="1"/>
</dbReference>
<dbReference type="PROSITE" id="PS00675">
    <property type="entry name" value="SIGMA54_INTERACT_1"/>
    <property type="match status" value="1"/>
</dbReference>
<dbReference type="InterPro" id="IPR025943">
    <property type="entry name" value="Sigma_54_int_dom_ATP-bd_2"/>
</dbReference>
<dbReference type="Gene3D" id="1.10.10.60">
    <property type="entry name" value="Homeodomain-like"/>
    <property type="match status" value="1"/>
</dbReference>
<evidence type="ECO:0000256" key="5">
    <source>
        <dbReference type="ARBA" id="ARBA00023163"/>
    </source>
</evidence>
<dbReference type="SUPFAM" id="SSF52172">
    <property type="entry name" value="CheY-like"/>
    <property type="match status" value="1"/>
</dbReference>
<dbReference type="InterPro" id="IPR002197">
    <property type="entry name" value="HTH_Fis"/>
</dbReference>
<dbReference type="EMBL" id="JAQOUE010000001">
    <property type="protein sequence ID" value="MDT7041965.1"/>
    <property type="molecule type" value="Genomic_DNA"/>
</dbReference>
<dbReference type="CDD" id="cd00009">
    <property type="entry name" value="AAA"/>
    <property type="match status" value="1"/>
</dbReference>
<dbReference type="PROSITE" id="PS00676">
    <property type="entry name" value="SIGMA54_INTERACT_2"/>
    <property type="match status" value="1"/>
</dbReference>
<keyword evidence="6" id="KW-0597">Phosphoprotein</keyword>
<dbReference type="SUPFAM" id="SSF46689">
    <property type="entry name" value="Homeodomain-like"/>
    <property type="match status" value="1"/>
</dbReference>
<evidence type="ECO:0000259" key="9">
    <source>
        <dbReference type="PROSITE" id="PS50110"/>
    </source>
</evidence>
<dbReference type="Pfam" id="PF02954">
    <property type="entry name" value="HTH_8"/>
    <property type="match status" value="1"/>
</dbReference>
<dbReference type="Proteomes" id="UP001250932">
    <property type="component" value="Unassembled WGS sequence"/>
</dbReference>
<comment type="caution">
    <text evidence="10">The sequence shown here is derived from an EMBL/GenBank/DDBJ whole genome shotgun (WGS) entry which is preliminary data.</text>
</comment>
<dbReference type="InterPro" id="IPR014264">
    <property type="entry name" value="PEP-CTERM_resp_reg"/>
</dbReference>
<dbReference type="InterPro" id="IPR058031">
    <property type="entry name" value="AAA_lid_NorR"/>
</dbReference>
<dbReference type="InterPro" id="IPR025944">
    <property type="entry name" value="Sigma_54_int_dom_CS"/>
</dbReference>
<dbReference type="PRINTS" id="PR01590">
    <property type="entry name" value="HTHFIS"/>
</dbReference>
<dbReference type="PANTHER" id="PTHR32071:SF113">
    <property type="entry name" value="ALGINATE BIOSYNTHESIS TRANSCRIPTIONAL REGULATORY PROTEIN ALGB"/>
    <property type="match status" value="1"/>
</dbReference>
<sequence>MKPSATKTKTEVEEQELESSKKKRPHPTLLLIEDDEDLRQQMKWALSSNYELREAVDRASAVEIVQNEPVHFAILDLGLPPHANDAIEGLAALEDMLSVNRDLKIIMATGNTDRRHALKAIELGAYDFLEKPVDLEVLKVVLQRADYILRLERENRSLRKQEDQTDFEAIIGTSTPMQKVFEVVRRVAKSDISVLVIGESGTGKELIARALHHQSDRARGPFIAINCGAIPENLLESELFGHEKGAFTGAHARRKGRIESADKGTLFLDEIGELPTALQVKLLRVLQERCIERVGGRESIEIDSRIVAATNIDLEKAMAQGQFREDLYYRLNTVTIPIPPLKDRGGDIILLAERFLQRIADGAGKKFAGFTKEAKISIERYHWPGNVRELENRIKRAVAMADGNRITPEDVQLDSPTVGYSGYTLKNAREAVERELIQRTLEKTGGNITRAASELGVSRPTLHELITRYSLR</sequence>
<reference evidence="10 11" key="1">
    <citation type="journal article" date="2023" name="ISME J.">
        <title>Cultivation and genomic characterization of novel and ubiquitous marine nitrite-oxidizing bacteria from the Nitrospirales.</title>
        <authorList>
            <person name="Mueller A.J."/>
            <person name="Daebeler A."/>
            <person name="Herbold C.W."/>
            <person name="Kirkegaard R.H."/>
            <person name="Daims H."/>
        </authorList>
    </citation>
    <scope>NUCLEOTIDE SEQUENCE [LARGE SCALE GENOMIC DNA]</scope>
    <source>
        <strain evidence="10 11">EB</strain>
    </source>
</reference>
<name>A0ABU3K6B6_9BACT</name>
<dbReference type="InterPro" id="IPR003593">
    <property type="entry name" value="AAA+_ATPase"/>
</dbReference>
<evidence type="ECO:0000313" key="11">
    <source>
        <dbReference type="Proteomes" id="UP001250932"/>
    </source>
</evidence>
<keyword evidence="4" id="KW-0238">DNA-binding</keyword>
<dbReference type="InterPro" id="IPR027417">
    <property type="entry name" value="P-loop_NTPase"/>
</dbReference>
<feature type="region of interest" description="Disordered" evidence="7">
    <location>
        <begin position="1"/>
        <end position="27"/>
    </location>
</feature>
<dbReference type="Pfam" id="PF25601">
    <property type="entry name" value="AAA_lid_14"/>
    <property type="match status" value="1"/>
</dbReference>
<dbReference type="InterPro" id="IPR002078">
    <property type="entry name" value="Sigma_54_int"/>
</dbReference>
<dbReference type="Gene3D" id="1.10.8.60">
    <property type="match status" value="1"/>
</dbReference>
<dbReference type="InterPro" id="IPR025662">
    <property type="entry name" value="Sigma_54_int_dom_ATP-bd_1"/>
</dbReference>
<dbReference type="PROSITE" id="PS50110">
    <property type="entry name" value="RESPONSE_REGULATORY"/>
    <property type="match status" value="1"/>
</dbReference>
<dbReference type="InterPro" id="IPR001789">
    <property type="entry name" value="Sig_transdc_resp-reg_receiver"/>
</dbReference>
<evidence type="ECO:0000256" key="3">
    <source>
        <dbReference type="ARBA" id="ARBA00023015"/>
    </source>
</evidence>
<evidence type="ECO:0000256" key="7">
    <source>
        <dbReference type="SAM" id="MobiDB-lite"/>
    </source>
</evidence>
<feature type="modified residue" description="4-aspartylphosphate" evidence="6">
    <location>
        <position position="76"/>
    </location>
</feature>
<keyword evidence="3" id="KW-0805">Transcription regulation</keyword>
<dbReference type="SUPFAM" id="SSF52540">
    <property type="entry name" value="P-loop containing nucleoside triphosphate hydrolases"/>
    <property type="match status" value="1"/>
</dbReference>
<dbReference type="Gene3D" id="3.40.50.300">
    <property type="entry name" value="P-loop containing nucleotide triphosphate hydrolases"/>
    <property type="match status" value="1"/>
</dbReference>
<gene>
    <name evidence="10" type="primary">prsR</name>
    <name evidence="10" type="ORF">PPG34_06340</name>
</gene>
<organism evidence="10 11">
    <name type="scientific">Candidatus Nitronereus thalassa</name>
    <dbReference type="NCBI Taxonomy" id="3020898"/>
    <lineage>
        <taxon>Bacteria</taxon>
        <taxon>Pseudomonadati</taxon>
        <taxon>Nitrospirota</taxon>
        <taxon>Nitrospiria</taxon>
        <taxon>Nitrospirales</taxon>
        <taxon>Nitrospiraceae</taxon>
        <taxon>Candidatus Nitronereus</taxon>
    </lineage>
</organism>
<keyword evidence="5" id="KW-0804">Transcription</keyword>
<evidence type="ECO:0000256" key="4">
    <source>
        <dbReference type="ARBA" id="ARBA00023125"/>
    </source>
</evidence>
<evidence type="ECO:0000256" key="1">
    <source>
        <dbReference type="ARBA" id="ARBA00022741"/>
    </source>
</evidence>
<feature type="domain" description="Response regulatory" evidence="9">
    <location>
        <begin position="28"/>
        <end position="146"/>
    </location>
</feature>
<dbReference type="Pfam" id="PF00072">
    <property type="entry name" value="Response_reg"/>
    <property type="match status" value="1"/>
</dbReference>
<dbReference type="InterPro" id="IPR009057">
    <property type="entry name" value="Homeodomain-like_sf"/>
</dbReference>
<protein>
    <submittedName>
        <fullName evidence="10">PEP-CTERM-box response regulator transcription factor</fullName>
    </submittedName>
</protein>
<proteinExistence type="predicted"/>
<evidence type="ECO:0000256" key="6">
    <source>
        <dbReference type="PROSITE-ProRule" id="PRU00169"/>
    </source>
</evidence>
<evidence type="ECO:0000256" key="2">
    <source>
        <dbReference type="ARBA" id="ARBA00022840"/>
    </source>
</evidence>
<dbReference type="SMART" id="SM00448">
    <property type="entry name" value="REC"/>
    <property type="match status" value="1"/>
</dbReference>
<evidence type="ECO:0000259" key="8">
    <source>
        <dbReference type="PROSITE" id="PS50045"/>
    </source>
</evidence>
<dbReference type="RefSeq" id="WP_313832312.1">
    <property type="nucleotide sequence ID" value="NZ_JAQOUE010000001.1"/>
</dbReference>
<keyword evidence="1" id="KW-0547">Nucleotide-binding</keyword>